<keyword evidence="8 15" id="KW-0520">NAD</keyword>
<dbReference type="GO" id="GO:0019354">
    <property type="term" value="P:siroheme biosynthetic process"/>
    <property type="evidence" value="ECO:0007669"/>
    <property type="project" value="UniProtKB-UniRule"/>
</dbReference>
<evidence type="ECO:0000256" key="15">
    <source>
        <dbReference type="HAMAP-Rule" id="MF_01646"/>
    </source>
</evidence>
<dbReference type="Gene3D" id="1.10.8.210">
    <property type="entry name" value="Sirohaem synthase, dimerisation domain"/>
    <property type="match status" value="1"/>
</dbReference>
<dbReference type="FunFam" id="3.40.1010.10:FF:000001">
    <property type="entry name" value="Siroheme synthase"/>
    <property type="match status" value="1"/>
</dbReference>
<feature type="binding site" evidence="15">
    <location>
        <position position="358"/>
    </location>
    <ligand>
        <name>S-adenosyl-L-methionine</name>
        <dbReference type="ChEBI" id="CHEBI:59789"/>
    </ligand>
</feature>
<dbReference type="EMBL" id="RCTY01000052">
    <property type="protein sequence ID" value="ROU04982.1"/>
    <property type="molecule type" value="Genomic_DNA"/>
</dbReference>
<feature type="binding site" evidence="15">
    <location>
        <begin position="353"/>
        <end position="355"/>
    </location>
    <ligand>
        <name>S-adenosyl-L-methionine</name>
        <dbReference type="ChEBI" id="CHEBI:59789"/>
    </ligand>
</feature>
<dbReference type="InterPro" id="IPR050161">
    <property type="entry name" value="Siro_Cobalamin_biosynth"/>
</dbReference>
<reference evidence="22 23" key="1">
    <citation type="submission" date="2018-10" db="EMBL/GenBank/DDBJ databases">
        <title>The genome of Lysobacter enzymogenes OH11.</title>
        <authorList>
            <person name="Liu F."/>
            <person name="Zhao Y."/>
            <person name="Qian G."/>
            <person name="Chen Y."/>
            <person name="Xu H."/>
        </authorList>
    </citation>
    <scope>NUCLEOTIDE SEQUENCE [LARGE SCALE GENOMIC DNA]</scope>
    <source>
        <strain evidence="22 23">OH11</strain>
    </source>
</reference>
<keyword evidence="10 15" id="KW-0627">Porphyrin biosynthesis</keyword>
<evidence type="ECO:0000256" key="14">
    <source>
        <dbReference type="ARBA" id="ARBA00060548"/>
    </source>
</evidence>
<comment type="catalytic activity">
    <reaction evidence="15">
        <text>uroporphyrinogen III + 2 S-adenosyl-L-methionine = precorrin-2 + 2 S-adenosyl-L-homocysteine + H(+)</text>
        <dbReference type="Rhea" id="RHEA:32459"/>
        <dbReference type="ChEBI" id="CHEBI:15378"/>
        <dbReference type="ChEBI" id="CHEBI:57308"/>
        <dbReference type="ChEBI" id="CHEBI:57856"/>
        <dbReference type="ChEBI" id="CHEBI:58827"/>
        <dbReference type="ChEBI" id="CHEBI:59789"/>
        <dbReference type="EC" id="2.1.1.107"/>
    </reaction>
</comment>
<gene>
    <name evidence="22" type="primary">cobA</name>
    <name evidence="15" type="synonym">cysG</name>
    <name evidence="22" type="ORF">D9T17_21000</name>
</gene>
<dbReference type="PIRSF" id="PIRSF036426">
    <property type="entry name" value="Sirohaem_synth"/>
    <property type="match status" value="1"/>
</dbReference>
<dbReference type="InterPro" id="IPR014777">
    <property type="entry name" value="4pyrrole_Mease_sub1"/>
</dbReference>
<dbReference type="EC" id="2.1.1.107" evidence="15"/>
<evidence type="ECO:0000259" key="20">
    <source>
        <dbReference type="Pfam" id="PF10414"/>
    </source>
</evidence>
<dbReference type="PROSITE" id="PS00839">
    <property type="entry name" value="SUMT_1"/>
    <property type="match status" value="1"/>
</dbReference>
<dbReference type="InterPro" id="IPR014776">
    <property type="entry name" value="4pyrrole_Mease_sub2"/>
</dbReference>
<dbReference type="Gene3D" id="3.30.160.110">
    <property type="entry name" value="Siroheme synthase, domain 2"/>
    <property type="match status" value="1"/>
</dbReference>
<dbReference type="PANTHER" id="PTHR45790:SF1">
    <property type="entry name" value="SIROHEME SYNTHASE"/>
    <property type="match status" value="1"/>
</dbReference>
<dbReference type="GO" id="GO:0051287">
    <property type="term" value="F:NAD binding"/>
    <property type="evidence" value="ECO:0007669"/>
    <property type="project" value="InterPro"/>
</dbReference>
<dbReference type="GO" id="GO:0051266">
    <property type="term" value="F:sirohydrochlorin ferrochelatase activity"/>
    <property type="evidence" value="ECO:0007669"/>
    <property type="project" value="UniProtKB-EC"/>
</dbReference>
<dbReference type="EC" id="4.99.1.4" evidence="15"/>
<feature type="domain" description="Tetrapyrrole methylase" evidence="19">
    <location>
        <begin position="270"/>
        <end position="480"/>
    </location>
</feature>
<dbReference type="GO" id="GO:0009236">
    <property type="term" value="P:cobalamin biosynthetic process"/>
    <property type="evidence" value="ECO:0007669"/>
    <property type="project" value="UniProtKB-UniRule"/>
</dbReference>
<dbReference type="Pfam" id="PF13241">
    <property type="entry name" value="NAD_binding_7"/>
    <property type="match status" value="1"/>
</dbReference>
<dbReference type="SUPFAM" id="SSF75615">
    <property type="entry name" value="Siroheme synthase middle domains-like"/>
    <property type="match status" value="1"/>
</dbReference>
<comment type="similarity">
    <text evidence="2 17">Belongs to the precorrin methyltransferase family.</text>
</comment>
<keyword evidence="4 15" id="KW-0489">Methyltransferase</keyword>
<keyword evidence="11 15" id="KW-0511">Multifunctional enzyme</keyword>
<feature type="region of interest" description="Disordered" evidence="18">
    <location>
        <begin position="18"/>
        <end position="50"/>
    </location>
</feature>
<dbReference type="PANTHER" id="PTHR45790">
    <property type="entry name" value="SIROHEME SYNTHASE-RELATED"/>
    <property type="match status" value="1"/>
</dbReference>
<dbReference type="InterPro" id="IPR035996">
    <property type="entry name" value="4pyrrol_Methylase_sf"/>
</dbReference>
<evidence type="ECO:0000256" key="7">
    <source>
        <dbReference type="ARBA" id="ARBA00023002"/>
    </source>
</evidence>
<evidence type="ECO:0000256" key="18">
    <source>
        <dbReference type="SAM" id="MobiDB-lite"/>
    </source>
</evidence>
<evidence type="ECO:0000256" key="8">
    <source>
        <dbReference type="ARBA" id="ARBA00023027"/>
    </source>
</evidence>
<feature type="modified residue" description="Phosphoserine" evidence="15">
    <location>
        <position position="178"/>
    </location>
</feature>
<comment type="pathway">
    <text evidence="12 15">Porphyrin-containing compound metabolism; siroheme biosynthesis; precorrin-2 from uroporphyrinogen III: step 1/1.</text>
</comment>
<dbReference type="GO" id="GO:0043115">
    <property type="term" value="F:precorrin-2 dehydrogenase activity"/>
    <property type="evidence" value="ECO:0007669"/>
    <property type="project" value="UniProtKB-UniRule"/>
</dbReference>
<comment type="similarity">
    <text evidence="15">In the N-terminal section; belongs to the precorrin-2 dehydrogenase / sirohydrochlorin ferrochelatase family.</text>
</comment>
<dbReference type="NCBIfam" id="NF007922">
    <property type="entry name" value="PRK10637.1"/>
    <property type="match status" value="1"/>
</dbReference>
<keyword evidence="9 15" id="KW-0456">Lyase</keyword>
<comment type="pathway">
    <text evidence="14 15">Cofactor biosynthesis; adenosylcobalamin biosynthesis; precorrin-2 from uroporphyrinogen III: step 1/1.</text>
</comment>
<organism evidence="22 23">
    <name type="scientific">Lysobacter enzymogenes</name>
    <dbReference type="NCBI Taxonomy" id="69"/>
    <lineage>
        <taxon>Bacteria</taxon>
        <taxon>Pseudomonadati</taxon>
        <taxon>Pseudomonadota</taxon>
        <taxon>Gammaproteobacteria</taxon>
        <taxon>Lysobacterales</taxon>
        <taxon>Lysobacteraceae</taxon>
        <taxon>Lysobacter</taxon>
    </lineage>
</organism>
<feature type="domain" description="Sirohaem synthase dimerisation" evidence="20">
    <location>
        <begin position="200"/>
        <end position="257"/>
    </location>
</feature>
<dbReference type="UniPathway" id="UPA00262">
    <property type="reaction ID" value="UER00211"/>
</dbReference>
<feature type="active site" description="Proton donor" evidence="15 16">
    <location>
        <position position="322"/>
    </location>
</feature>
<feature type="active site" description="Proton acceptor" evidence="15 16">
    <location>
        <position position="300"/>
    </location>
</feature>
<dbReference type="NCBIfam" id="NF004790">
    <property type="entry name" value="PRK06136.1"/>
    <property type="match status" value="1"/>
</dbReference>
<evidence type="ECO:0000256" key="9">
    <source>
        <dbReference type="ARBA" id="ARBA00023239"/>
    </source>
</evidence>
<dbReference type="HAMAP" id="MF_01646">
    <property type="entry name" value="Siroheme_synth"/>
    <property type="match status" value="1"/>
</dbReference>
<dbReference type="Gene3D" id="3.30.950.10">
    <property type="entry name" value="Methyltransferase, Cobalt-precorrin-4 Transmethylase, Domain 2"/>
    <property type="match status" value="1"/>
</dbReference>
<comment type="catalytic activity">
    <reaction evidence="13 15">
        <text>precorrin-2 + NAD(+) = sirohydrochlorin + NADH + 2 H(+)</text>
        <dbReference type="Rhea" id="RHEA:15613"/>
        <dbReference type="ChEBI" id="CHEBI:15378"/>
        <dbReference type="ChEBI" id="CHEBI:57540"/>
        <dbReference type="ChEBI" id="CHEBI:57945"/>
        <dbReference type="ChEBI" id="CHEBI:58351"/>
        <dbReference type="ChEBI" id="CHEBI:58827"/>
        <dbReference type="EC" id="1.3.1.76"/>
    </reaction>
</comment>
<dbReference type="Pfam" id="PF10414">
    <property type="entry name" value="CysG_dimeriser"/>
    <property type="match status" value="1"/>
</dbReference>
<feature type="binding site" evidence="15">
    <location>
        <begin position="72"/>
        <end position="73"/>
    </location>
    <ligand>
        <name>NAD(+)</name>
        <dbReference type="ChEBI" id="CHEBI:57540"/>
    </ligand>
</feature>
<evidence type="ECO:0000256" key="4">
    <source>
        <dbReference type="ARBA" id="ARBA00022603"/>
    </source>
</evidence>
<dbReference type="InterPro" id="IPR000878">
    <property type="entry name" value="4pyrrol_Mease"/>
</dbReference>
<dbReference type="InterPro" id="IPR012409">
    <property type="entry name" value="Sirohaem_synth"/>
</dbReference>
<sequence length="527" mass="55691">MCKGGAVISAAPGRGRRVVASSLPTPHAAVTRASSRSEHDNAPQAGERPGGGLFPLFADLRGRGVLVVGGGAVAQRKTAALLDAGATVRVGAPTLNPGLSAWAAEGRIEHLPGEFAPQWLDQAWLAIAATDDAAVNRAVAAAGEARRIWVNVVDDVEASGFHVPARVERGPVQIAISSGGGAPMLARHLREKLETELDESLGALAQLLNRERARIRRHYPDLGQRRRFFERVLAGPIPALLRDGRHDEAQRAFGAALIDDKPSAPPAGSVALVGAGPGDAGLMTLRGLRALNQADVILHDRLVSREVLQLARRDAELIEVGKQAGNHHTTQERIHELMLEHARAGKRVVRLKGGDPFVFGRGGEELEVLAHAGIGFEVVPGITAALACAAYAGVPLTHRDHAQSLRLVTAHLKDSAGDLDWQALAQDRQTLAVYMGVAGLDVLRDKLIEHGRAASTPFALIENGSRPEQRVVTGTLADLAERAQGHRVQSPALLIVGEVAALAQRLHWFGPAPLTEPPADAALARAA</sequence>
<feature type="binding site" evidence="15">
    <location>
        <position position="435"/>
    </location>
    <ligand>
        <name>S-adenosyl-L-methionine</name>
        <dbReference type="ChEBI" id="CHEBI:59789"/>
    </ligand>
</feature>
<keyword evidence="6 15" id="KW-0949">S-adenosyl-L-methionine</keyword>
<dbReference type="UniPathway" id="UPA00148">
    <property type="reaction ID" value="UER00211"/>
</dbReference>
<dbReference type="Gene3D" id="3.40.1010.10">
    <property type="entry name" value="Cobalt-precorrin-4 Transmethylase, Domain 1"/>
    <property type="match status" value="1"/>
</dbReference>
<evidence type="ECO:0000256" key="17">
    <source>
        <dbReference type="RuleBase" id="RU003960"/>
    </source>
</evidence>
<dbReference type="InterPro" id="IPR037115">
    <property type="entry name" value="Sirohaem_synt_dimer_dom_sf"/>
</dbReference>
<comment type="similarity">
    <text evidence="15">In the C-terminal section; belongs to the precorrin methyltransferase family.</text>
</comment>
<evidence type="ECO:0000256" key="16">
    <source>
        <dbReference type="PIRSR" id="PIRSR036426-1"/>
    </source>
</evidence>
<comment type="pathway">
    <text evidence="15">Porphyrin-containing compound metabolism; siroheme biosynthesis; siroheme from sirohydrochlorin: step 1/1.</text>
</comment>
<evidence type="ECO:0000256" key="5">
    <source>
        <dbReference type="ARBA" id="ARBA00022679"/>
    </source>
</evidence>
<comment type="caution">
    <text evidence="22">The sequence shown here is derived from an EMBL/GenBank/DDBJ whole genome shotgun (WGS) entry which is preliminary data.</text>
</comment>
<evidence type="ECO:0000256" key="10">
    <source>
        <dbReference type="ARBA" id="ARBA00023244"/>
    </source>
</evidence>
<dbReference type="Gene3D" id="3.40.50.720">
    <property type="entry name" value="NAD(P)-binding Rossmann-like Domain"/>
    <property type="match status" value="1"/>
</dbReference>
<dbReference type="NCBIfam" id="TIGR01469">
    <property type="entry name" value="cobA_cysG_Cterm"/>
    <property type="match status" value="1"/>
</dbReference>
<evidence type="ECO:0000256" key="12">
    <source>
        <dbReference type="ARBA" id="ARBA00025705"/>
    </source>
</evidence>
<feature type="region of interest" description="Uroporphyrinogen-III C-methyltransferase" evidence="15">
    <location>
        <begin position="268"/>
        <end position="527"/>
    </location>
</feature>
<evidence type="ECO:0000256" key="3">
    <source>
        <dbReference type="ARBA" id="ARBA00022573"/>
    </source>
</evidence>
<evidence type="ECO:0000256" key="13">
    <source>
        <dbReference type="ARBA" id="ARBA00047561"/>
    </source>
</evidence>
<dbReference type="SUPFAM" id="SSF53790">
    <property type="entry name" value="Tetrapyrrole methylase"/>
    <property type="match status" value="1"/>
</dbReference>
<evidence type="ECO:0000313" key="22">
    <source>
        <dbReference type="EMBL" id="ROU04982.1"/>
    </source>
</evidence>
<dbReference type="Proteomes" id="UP000275910">
    <property type="component" value="Unassembled WGS sequence"/>
</dbReference>
<keyword evidence="5 15" id="KW-0808">Transferase</keyword>
<dbReference type="InterPro" id="IPR019478">
    <property type="entry name" value="Sirohaem_synthase_dimer_dom"/>
</dbReference>
<dbReference type="SUPFAM" id="SSF51735">
    <property type="entry name" value="NAD(P)-binding Rossmann-fold domains"/>
    <property type="match status" value="1"/>
</dbReference>
<evidence type="ECO:0000313" key="23">
    <source>
        <dbReference type="Proteomes" id="UP000275910"/>
    </source>
</evidence>
<feature type="binding site" evidence="15">
    <location>
        <position position="277"/>
    </location>
    <ligand>
        <name>S-adenosyl-L-methionine</name>
        <dbReference type="ChEBI" id="CHEBI:59789"/>
    </ligand>
</feature>
<feature type="binding site" evidence="15">
    <location>
        <begin position="383"/>
        <end position="384"/>
    </location>
    <ligand>
        <name>S-adenosyl-L-methionine</name>
        <dbReference type="ChEBI" id="CHEBI:59789"/>
    </ligand>
</feature>
<protein>
    <recommendedName>
        <fullName evidence="15">Siroheme synthase</fullName>
    </recommendedName>
    <domain>
        <recommendedName>
            <fullName evidence="15">Uroporphyrinogen-III C-methyltransferase</fullName>
            <shortName evidence="15">Urogen III methylase</shortName>
            <ecNumber evidence="15">2.1.1.107</ecNumber>
        </recommendedName>
        <alternativeName>
            <fullName evidence="15">SUMT</fullName>
        </alternativeName>
        <alternativeName>
            <fullName evidence="15">Uroporphyrinogen III methylase</fullName>
            <shortName evidence="15">UROM</shortName>
        </alternativeName>
    </domain>
    <domain>
        <recommendedName>
            <fullName evidence="15">Precorrin-2 dehydrogenase</fullName>
            <ecNumber evidence="15">1.3.1.76</ecNumber>
        </recommendedName>
    </domain>
    <domain>
        <recommendedName>
            <fullName evidence="15">Sirohydrochlorin ferrochelatase</fullName>
            <ecNumber evidence="15">4.99.1.4</ecNumber>
        </recommendedName>
    </domain>
</protein>
<dbReference type="FunFam" id="3.30.950.10:FF:000001">
    <property type="entry name" value="Siroheme synthase"/>
    <property type="match status" value="1"/>
</dbReference>
<evidence type="ECO:0000256" key="2">
    <source>
        <dbReference type="ARBA" id="ARBA00005879"/>
    </source>
</evidence>
<dbReference type="PROSITE" id="PS00840">
    <property type="entry name" value="SUMT_2"/>
    <property type="match status" value="1"/>
</dbReference>
<dbReference type="InterPro" id="IPR028281">
    <property type="entry name" value="Sirohaem_synthase_central"/>
</dbReference>
<dbReference type="InterPro" id="IPR036291">
    <property type="entry name" value="NAD(P)-bd_dom_sf"/>
</dbReference>
<evidence type="ECO:0000259" key="19">
    <source>
        <dbReference type="Pfam" id="PF00590"/>
    </source>
</evidence>
<name>A0A3N2RBX4_LYSEN</name>
<evidence type="ECO:0000256" key="1">
    <source>
        <dbReference type="ARBA" id="ARBA00005010"/>
    </source>
</evidence>
<proteinExistence type="inferred from homology"/>
<evidence type="ECO:0000256" key="6">
    <source>
        <dbReference type="ARBA" id="ARBA00022691"/>
    </source>
</evidence>
<comment type="catalytic activity">
    <reaction evidence="15">
        <text>siroheme + 2 H(+) = sirohydrochlorin + Fe(2+)</text>
        <dbReference type="Rhea" id="RHEA:24360"/>
        <dbReference type="ChEBI" id="CHEBI:15378"/>
        <dbReference type="ChEBI" id="CHEBI:29033"/>
        <dbReference type="ChEBI" id="CHEBI:58351"/>
        <dbReference type="ChEBI" id="CHEBI:60052"/>
        <dbReference type="EC" id="4.99.1.4"/>
    </reaction>
</comment>
<dbReference type="GO" id="GO:0032259">
    <property type="term" value="P:methylation"/>
    <property type="evidence" value="ECO:0007669"/>
    <property type="project" value="UniProtKB-KW"/>
</dbReference>
<feature type="binding site" evidence="15">
    <location>
        <begin position="93"/>
        <end position="94"/>
    </location>
    <ligand>
        <name>NAD(+)</name>
        <dbReference type="ChEBI" id="CHEBI:57540"/>
    </ligand>
</feature>
<evidence type="ECO:0000259" key="21">
    <source>
        <dbReference type="Pfam" id="PF14824"/>
    </source>
</evidence>
<keyword evidence="15" id="KW-0597">Phosphoprotein</keyword>
<comment type="pathway">
    <text evidence="1 15">Porphyrin-containing compound metabolism; siroheme biosynthesis; sirohydrochlorin from precorrin-2: step 1/1.</text>
</comment>
<dbReference type="InterPro" id="IPR006367">
    <property type="entry name" value="Sirohaem_synthase_N"/>
</dbReference>
<feature type="binding site" evidence="15">
    <location>
        <position position="464"/>
    </location>
    <ligand>
        <name>S-adenosyl-L-methionine</name>
        <dbReference type="ChEBI" id="CHEBI:59789"/>
    </ligand>
</feature>
<feature type="region of interest" description="Precorrin-2 dehydrogenase / sirohydrochlorin ferrochelatase" evidence="15">
    <location>
        <begin position="1"/>
        <end position="253"/>
    </location>
</feature>
<dbReference type="Pfam" id="PF00590">
    <property type="entry name" value="TP_methylase"/>
    <property type="match status" value="1"/>
</dbReference>
<accession>A0A3N2RBX4</accession>
<feature type="domain" description="Siroheme synthase central" evidence="21">
    <location>
        <begin position="169"/>
        <end position="194"/>
    </location>
</feature>
<dbReference type="CDD" id="cd11642">
    <property type="entry name" value="SUMT"/>
    <property type="match status" value="1"/>
</dbReference>
<comment type="function">
    <text evidence="15">Multifunctional enzyme that catalyzes the SAM-dependent methylations of uroporphyrinogen III at position C-2 and C-7 to form precorrin-2 via precorrin-1. Then it catalyzes the NAD-dependent ring dehydrogenation of precorrin-2 to yield sirohydrochlorin. Finally, it catalyzes the ferrochelation of sirohydrochlorin to yield siroheme.</text>
</comment>
<keyword evidence="3 15" id="KW-0169">Cobalamin biosynthesis</keyword>
<comment type="pathway">
    <text evidence="15">Cofactor biosynthesis; adenosylcobalamin biosynthesis; sirohydrochlorin from precorrin-2: step 1/1.</text>
</comment>
<dbReference type="InterPro" id="IPR006366">
    <property type="entry name" value="CobA/CysG_C"/>
</dbReference>
<dbReference type="InterPro" id="IPR003043">
    <property type="entry name" value="Uropor_MeTrfase_CS"/>
</dbReference>
<dbReference type="NCBIfam" id="TIGR01470">
    <property type="entry name" value="cysG_Nterm"/>
    <property type="match status" value="1"/>
</dbReference>
<dbReference type="Pfam" id="PF14824">
    <property type="entry name" value="Sirohm_synth_M"/>
    <property type="match status" value="1"/>
</dbReference>
<evidence type="ECO:0000256" key="11">
    <source>
        <dbReference type="ARBA" id="ARBA00023268"/>
    </source>
</evidence>
<dbReference type="EC" id="1.3.1.76" evidence="15"/>
<dbReference type="AlphaFoldDB" id="A0A3N2RBX4"/>
<dbReference type="GO" id="GO:0004851">
    <property type="term" value="F:uroporphyrin-III C-methyltransferase activity"/>
    <property type="evidence" value="ECO:0007669"/>
    <property type="project" value="UniProtKB-UniRule"/>
</dbReference>
<keyword evidence="7 15" id="KW-0560">Oxidoreductase</keyword>